<evidence type="ECO:0000256" key="8">
    <source>
        <dbReference type="PIRNR" id="PIRNR001084"/>
    </source>
</evidence>
<dbReference type="SUPFAM" id="SSF52317">
    <property type="entry name" value="Class I glutamine amidotransferase-like"/>
    <property type="match status" value="1"/>
</dbReference>
<accession>A0A1B2DQT7</accession>
<dbReference type="Gene3D" id="3.40.50.880">
    <property type="match status" value="1"/>
</dbReference>
<evidence type="ECO:0000256" key="5">
    <source>
        <dbReference type="ARBA" id="ARBA00022801"/>
    </source>
</evidence>
<sequence length="679" mass="75368">MKGPLEGKLYHGAALYPELWNADVLAEDMALMKQAGINVVRMGEFIWSKLEPEENRIDIRFLAEIIQTLHENEIDTIMCTPTATPPIWLSHGHPERLFVNEKGEALGHGSRQHACTNNAYFRGRSAIIIERLAQELGGLPGLIGWQLDNEFKAHVAECMCAACLQLWHSWLEQRYGTIEQLNEAWGTHIWSEYYNRFDQIPQPGATPFLHHASLQTMYRLFSMEKLAEFAEEQIAVIRRHSALPITHNSSIAFHVDIERLFQRLDFGAYDTYASSINWPAYLINCDLWRNVKRGKPFWVMETSASYSGSLESYATPHPDGYVKVEAVAAYALGGGGFCYWPWRQQRAGSEQPHGSVVSAWGKKTIGYANVVQVEQARRELEDILLATSPMQAELAMTYSDRAKAYLRTEPLRKLNHRGLVTDFYARLVALGIHRDLIMEGSELGGYKLLLTPFVPYLPPDYIDRALAFVREGGIWLVGPLTGGRTEHHTWHTDAALGKLEELAGVEAAFVYPMDGTDAYGQAFGLRAPLGMWSSVFEPRGGSDLSGASASDNDGRATAIGCVQSGLTPGAAFITERRIGQGKLVMLGSMPQGDEGDALLRRMLLHYADEAGVTLRFEATEGTIVAPRQGDGYVIWVIINMDGAGGTVTLPRAGVDALTEAAIAAGRLTVGRYEYRAVRF</sequence>
<feature type="active site" description="Proton donor" evidence="9">
    <location>
        <position position="150"/>
    </location>
</feature>
<feature type="binding site" evidence="11">
    <location>
        <position position="160"/>
    </location>
    <ligand>
        <name>Zn(2+)</name>
        <dbReference type="ChEBI" id="CHEBI:29105"/>
    </ligand>
</feature>
<evidence type="ECO:0000256" key="1">
    <source>
        <dbReference type="ARBA" id="ARBA00001412"/>
    </source>
</evidence>
<keyword evidence="6 11" id="KW-0862">Zinc</keyword>
<keyword evidence="4 11" id="KW-0479">Metal-binding</keyword>
<dbReference type="CDD" id="cd03143">
    <property type="entry name" value="A4_beta-galactosidase_middle_domain"/>
    <property type="match status" value="1"/>
</dbReference>
<dbReference type="Pfam" id="PF08532">
    <property type="entry name" value="Glyco_hydro_42M"/>
    <property type="match status" value="1"/>
</dbReference>
<dbReference type="GO" id="GO:0005975">
    <property type="term" value="P:carbohydrate metabolic process"/>
    <property type="evidence" value="ECO:0007669"/>
    <property type="project" value="InterPro"/>
</dbReference>
<name>A0A1B2DQT7_9BACL</name>
<evidence type="ECO:0000256" key="9">
    <source>
        <dbReference type="PIRSR" id="PIRSR001084-1"/>
    </source>
</evidence>
<feature type="binding site" evidence="10">
    <location>
        <position position="149"/>
    </location>
    <ligand>
        <name>substrate</name>
    </ligand>
</feature>
<dbReference type="EC" id="3.2.1.23" evidence="3 8"/>
<dbReference type="InterPro" id="IPR029062">
    <property type="entry name" value="Class_I_gatase-like"/>
</dbReference>
<evidence type="ECO:0000256" key="3">
    <source>
        <dbReference type="ARBA" id="ARBA00012756"/>
    </source>
</evidence>
<dbReference type="InterPro" id="IPR017853">
    <property type="entry name" value="GH"/>
</dbReference>
<feature type="binding site" evidence="11">
    <location>
        <position position="163"/>
    </location>
    <ligand>
        <name>Zn(2+)</name>
        <dbReference type="ChEBI" id="CHEBI:29105"/>
    </ligand>
</feature>
<dbReference type="AlphaFoldDB" id="A0A1B2DQT7"/>
<keyword evidence="5 8" id="KW-0378">Hydrolase</keyword>
<evidence type="ECO:0000259" key="13">
    <source>
        <dbReference type="Pfam" id="PF08532"/>
    </source>
</evidence>
<reference evidence="14" key="1">
    <citation type="submission" date="2016-08" db="EMBL/GenBank/DDBJ databases">
        <title>Complete Genome Seqeunce of Paenibacillus sp. BIHB 4019 from tea rhizoplane.</title>
        <authorList>
            <person name="Thakur R."/>
            <person name="Swarnkar M.K."/>
            <person name="Gulati A."/>
        </authorList>
    </citation>
    <scope>NUCLEOTIDE SEQUENCE [LARGE SCALE GENOMIC DNA]</scope>
    <source>
        <strain evidence="14">BIHB4019</strain>
    </source>
</reference>
<dbReference type="Pfam" id="PF02449">
    <property type="entry name" value="Glyco_hydro_42"/>
    <property type="match status" value="1"/>
</dbReference>
<evidence type="ECO:0000256" key="2">
    <source>
        <dbReference type="ARBA" id="ARBA00005940"/>
    </source>
</evidence>
<dbReference type="InterPro" id="IPR013738">
    <property type="entry name" value="Beta_galactosidase_Trimer"/>
</dbReference>
<gene>
    <name evidence="14" type="ORF">BBD42_28990</name>
</gene>
<comment type="catalytic activity">
    <reaction evidence="1 8">
        <text>Hydrolysis of terminal non-reducing beta-D-galactose residues in beta-D-galactosides.</text>
        <dbReference type="EC" id="3.2.1.23"/>
    </reaction>
</comment>
<dbReference type="PANTHER" id="PTHR36447">
    <property type="entry name" value="BETA-GALACTOSIDASE GANA"/>
    <property type="match status" value="1"/>
</dbReference>
<evidence type="ECO:0000256" key="6">
    <source>
        <dbReference type="ARBA" id="ARBA00022833"/>
    </source>
</evidence>
<evidence type="ECO:0000256" key="7">
    <source>
        <dbReference type="ARBA" id="ARBA00023295"/>
    </source>
</evidence>
<proteinExistence type="inferred from homology"/>
<dbReference type="Gene3D" id="3.20.20.80">
    <property type="entry name" value="Glycosidases"/>
    <property type="match status" value="1"/>
</dbReference>
<keyword evidence="7 8" id="KW-0326">Glycosidase</keyword>
<dbReference type="PANTHER" id="PTHR36447:SF2">
    <property type="entry name" value="BETA-GALACTOSIDASE YESZ"/>
    <property type="match status" value="1"/>
</dbReference>
<evidence type="ECO:0000313" key="14">
    <source>
        <dbReference type="EMBL" id="ANY70084.1"/>
    </source>
</evidence>
<comment type="similarity">
    <text evidence="2 8">Belongs to the glycosyl hydrolase 42 family.</text>
</comment>
<organism evidence="14">
    <name type="scientific">Paenibacillus sp. BIHB 4019</name>
    <dbReference type="NCBI Taxonomy" id="1870819"/>
    <lineage>
        <taxon>Bacteria</taxon>
        <taxon>Bacillati</taxon>
        <taxon>Bacillota</taxon>
        <taxon>Bacilli</taxon>
        <taxon>Bacillales</taxon>
        <taxon>Paenibacillaceae</taxon>
        <taxon>Paenibacillus</taxon>
    </lineage>
</organism>
<feature type="binding site" evidence="10">
    <location>
        <position position="111"/>
    </location>
    <ligand>
        <name>substrate</name>
    </ligand>
</feature>
<dbReference type="InterPro" id="IPR013529">
    <property type="entry name" value="Glyco_hydro_42_N"/>
</dbReference>
<dbReference type="InterPro" id="IPR003476">
    <property type="entry name" value="Glyco_hydro_42"/>
</dbReference>
<evidence type="ECO:0000259" key="12">
    <source>
        <dbReference type="Pfam" id="PF02449"/>
    </source>
</evidence>
<evidence type="ECO:0000256" key="10">
    <source>
        <dbReference type="PIRSR" id="PIRSR001084-2"/>
    </source>
</evidence>
<feature type="domain" description="Beta-galactosidase trimerisation" evidence="13">
    <location>
        <begin position="392"/>
        <end position="603"/>
    </location>
</feature>
<feature type="binding site" evidence="11">
    <location>
        <position position="115"/>
    </location>
    <ligand>
        <name>Zn(2+)</name>
        <dbReference type="ChEBI" id="CHEBI:29105"/>
    </ligand>
</feature>
<dbReference type="RefSeq" id="WP_099521024.1">
    <property type="nucleotide sequence ID" value="NZ_CP016808.1"/>
</dbReference>
<dbReference type="SUPFAM" id="SSF51445">
    <property type="entry name" value="(Trans)glycosidases"/>
    <property type="match status" value="1"/>
</dbReference>
<feature type="binding site" evidence="11">
    <location>
        <position position="158"/>
    </location>
    <ligand>
        <name>Zn(2+)</name>
        <dbReference type="ChEBI" id="CHEBI:29105"/>
    </ligand>
</feature>
<feature type="active site" description="Nucleophile" evidence="9">
    <location>
        <position position="301"/>
    </location>
</feature>
<evidence type="ECO:0000256" key="11">
    <source>
        <dbReference type="PIRSR" id="PIRSR001084-3"/>
    </source>
</evidence>
<dbReference type="GO" id="GO:0046872">
    <property type="term" value="F:metal ion binding"/>
    <property type="evidence" value="ECO:0007669"/>
    <property type="project" value="UniProtKB-KW"/>
</dbReference>
<dbReference type="GO" id="GO:0004565">
    <property type="term" value="F:beta-galactosidase activity"/>
    <property type="evidence" value="ECO:0007669"/>
    <property type="project" value="UniProtKB-EC"/>
</dbReference>
<evidence type="ECO:0000256" key="4">
    <source>
        <dbReference type="ARBA" id="ARBA00022723"/>
    </source>
</evidence>
<protein>
    <recommendedName>
        <fullName evidence="3 8">Beta-galactosidase</fullName>
        <shortName evidence="8">Beta-gal</shortName>
        <ecNumber evidence="3 8">3.2.1.23</ecNumber>
    </recommendedName>
</protein>
<dbReference type="PIRSF" id="PIRSF001084">
    <property type="entry name" value="B-galactosidase"/>
    <property type="match status" value="1"/>
</dbReference>
<dbReference type="GO" id="GO:0009341">
    <property type="term" value="C:beta-galactosidase complex"/>
    <property type="evidence" value="ECO:0007669"/>
    <property type="project" value="InterPro"/>
</dbReference>
<feature type="domain" description="Glycoside hydrolase family 42 N-terminal" evidence="12">
    <location>
        <begin position="15"/>
        <end position="378"/>
    </location>
</feature>
<dbReference type="EMBL" id="CP016808">
    <property type="protein sequence ID" value="ANY70084.1"/>
    <property type="molecule type" value="Genomic_DNA"/>
</dbReference>